<comment type="similarity">
    <text evidence="6">Belongs to the peptidase M24A family. Methionine aminopeptidase type 1 subfamily.</text>
</comment>
<sequence length="255" mass="27864">MISIKSPEEIKVLKEGGRILASVLNEVVFRVKPGVSAKELDDLAYKLIKKSGGEPSFLNYSPPGDTKKYPASLCVSINDEIVHGLPAADKILREGDIVSLDLGLEYKKFFTDMSVTVGVGKISEEAKRLIDATREALERGMREMKAGGRLGDYGFVVKDFAQSAGFSVVKELVGHGVGYIPHEDPDIPNYGKKGEGLKLKEGMVLALEPMLCEGREDVMLGKDGWVWKTKDGLLSAHFEHTIVVEKDGCIVLTKI</sequence>
<keyword evidence="2 6" id="KW-0031">Aminopeptidase</keyword>
<evidence type="ECO:0000313" key="10">
    <source>
        <dbReference type="Proteomes" id="UP000230353"/>
    </source>
</evidence>
<dbReference type="InterPro" id="IPR000994">
    <property type="entry name" value="Pept_M24"/>
</dbReference>
<dbReference type="Pfam" id="PF00557">
    <property type="entry name" value="Peptidase_M24"/>
    <property type="match status" value="1"/>
</dbReference>
<protein>
    <recommendedName>
        <fullName evidence="6 7">Methionine aminopeptidase</fullName>
        <shortName evidence="6">MAP</shortName>
        <shortName evidence="6">MetAP</shortName>
        <ecNumber evidence="6 7">3.4.11.18</ecNumber>
    </recommendedName>
    <alternativeName>
        <fullName evidence="6">Peptidase M</fullName>
    </alternativeName>
</protein>
<feature type="binding site" evidence="6">
    <location>
        <position position="83"/>
    </location>
    <ligand>
        <name>substrate</name>
    </ligand>
</feature>
<dbReference type="InterPro" id="IPR002467">
    <property type="entry name" value="Pept_M24A_MAP1"/>
</dbReference>
<feature type="binding site" evidence="6">
    <location>
        <position position="208"/>
    </location>
    <ligand>
        <name>a divalent metal cation</name>
        <dbReference type="ChEBI" id="CHEBI:60240"/>
        <label>2</label>
        <note>catalytic</note>
    </ligand>
</feature>
<dbReference type="EMBL" id="PEZL01000021">
    <property type="protein sequence ID" value="PIS13493.1"/>
    <property type="molecule type" value="Genomic_DNA"/>
</dbReference>
<dbReference type="GO" id="GO:0004239">
    <property type="term" value="F:initiator methionyl aminopeptidase activity"/>
    <property type="evidence" value="ECO:0007669"/>
    <property type="project" value="UniProtKB-UniRule"/>
</dbReference>
<evidence type="ECO:0000256" key="4">
    <source>
        <dbReference type="ARBA" id="ARBA00022723"/>
    </source>
</evidence>
<feature type="binding site" evidence="6">
    <location>
        <position position="239"/>
    </location>
    <ligand>
        <name>a divalent metal cation</name>
        <dbReference type="ChEBI" id="CHEBI:60240"/>
        <label>1</label>
    </ligand>
</feature>
<dbReference type="GO" id="GO:0070006">
    <property type="term" value="F:metalloaminopeptidase activity"/>
    <property type="evidence" value="ECO:0007669"/>
    <property type="project" value="UniProtKB-UniRule"/>
</dbReference>
<dbReference type="Gene3D" id="3.90.230.10">
    <property type="entry name" value="Creatinase/methionine aminopeptidase superfamily"/>
    <property type="match status" value="1"/>
</dbReference>
<comment type="catalytic activity">
    <reaction evidence="6 7">
        <text>Release of N-terminal amino acids, preferentially methionine, from peptides and arylamides.</text>
        <dbReference type="EC" id="3.4.11.18"/>
    </reaction>
</comment>
<evidence type="ECO:0000256" key="3">
    <source>
        <dbReference type="ARBA" id="ARBA00022670"/>
    </source>
</evidence>
<evidence type="ECO:0000256" key="7">
    <source>
        <dbReference type="RuleBase" id="RU003653"/>
    </source>
</evidence>
<dbReference type="GO" id="GO:0006508">
    <property type="term" value="P:proteolysis"/>
    <property type="evidence" value="ECO:0007669"/>
    <property type="project" value="UniProtKB-KW"/>
</dbReference>
<dbReference type="NCBIfam" id="TIGR00500">
    <property type="entry name" value="met_pdase_I"/>
    <property type="match status" value="1"/>
</dbReference>
<keyword evidence="3 6" id="KW-0645">Protease</keyword>
<comment type="caution">
    <text evidence="9">The sequence shown here is derived from an EMBL/GenBank/DDBJ whole genome shotgun (WGS) entry which is preliminary data.</text>
</comment>
<comment type="subunit">
    <text evidence="6">Monomer.</text>
</comment>
<feature type="binding site" evidence="6">
    <location>
        <position position="112"/>
    </location>
    <ligand>
        <name>a divalent metal cation</name>
        <dbReference type="ChEBI" id="CHEBI:60240"/>
        <label>1</label>
    </ligand>
</feature>
<keyword evidence="5 6" id="KW-0378">Hydrolase</keyword>
<dbReference type="PANTHER" id="PTHR43330:SF27">
    <property type="entry name" value="METHIONINE AMINOPEPTIDASE"/>
    <property type="match status" value="1"/>
</dbReference>
<evidence type="ECO:0000259" key="8">
    <source>
        <dbReference type="Pfam" id="PF00557"/>
    </source>
</evidence>
<evidence type="ECO:0000256" key="1">
    <source>
        <dbReference type="ARBA" id="ARBA00002521"/>
    </source>
</evidence>
<dbReference type="GO" id="GO:0005829">
    <property type="term" value="C:cytosol"/>
    <property type="evidence" value="ECO:0007669"/>
    <property type="project" value="TreeGrafter"/>
</dbReference>
<feature type="binding site" evidence="6">
    <location>
        <position position="112"/>
    </location>
    <ligand>
        <name>a divalent metal cation</name>
        <dbReference type="ChEBI" id="CHEBI:60240"/>
        <label>2</label>
        <note>catalytic</note>
    </ligand>
</feature>
<feature type="binding site" evidence="6">
    <location>
        <position position="101"/>
    </location>
    <ligand>
        <name>a divalent metal cation</name>
        <dbReference type="ChEBI" id="CHEBI:60240"/>
        <label>1</label>
    </ligand>
</feature>
<organism evidence="9 10">
    <name type="scientific">Candidatus Tagabacteria bacterium CG09_land_8_20_14_0_10_41_14</name>
    <dbReference type="NCBI Taxonomy" id="1975021"/>
    <lineage>
        <taxon>Bacteria</taxon>
        <taxon>Candidatus Tagaibacteriota</taxon>
    </lineage>
</organism>
<dbReference type="HAMAP" id="MF_01974">
    <property type="entry name" value="MetAP_1"/>
    <property type="match status" value="1"/>
</dbReference>
<keyword evidence="4 6" id="KW-0479">Metal-binding</keyword>
<comment type="cofactor">
    <cofactor evidence="6">
        <name>Co(2+)</name>
        <dbReference type="ChEBI" id="CHEBI:48828"/>
    </cofactor>
    <cofactor evidence="6">
        <name>Zn(2+)</name>
        <dbReference type="ChEBI" id="CHEBI:29105"/>
    </cofactor>
    <cofactor evidence="6">
        <name>Mn(2+)</name>
        <dbReference type="ChEBI" id="CHEBI:29035"/>
    </cofactor>
    <cofactor evidence="6">
        <name>Fe(2+)</name>
        <dbReference type="ChEBI" id="CHEBI:29033"/>
    </cofactor>
    <text evidence="6">Binds 2 divalent metal cations per subunit. Has a high-affinity and a low affinity metal-binding site. The true nature of the physiological cofactor is under debate. The enzyme is active with cobalt, zinc, manganese or divalent iron ions. Most likely, methionine aminopeptidases function as mononuclear Fe(2+)-metalloproteases under physiological conditions, and the catalytically relevant metal-binding site has been assigned to the histidine-containing high-affinity site.</text>
</comment>
<dbReference type="InterPro" id="IPR001714">
    <property type="entry name" value="Pept_M24_MAP"/>
</dbReference>
<dbReference type="AlphaFoldDB" id="A0A2H0WLD8"/>
<feature type="domain" description="Peptidase M24" evidence="8">
    <location>
        <begin position="13"/>
        <end position="245"/>
    </location>
</feature>
<proteinExistence type="inferred from homology"/>
<dbReference type="PRINTS" id="PR00599">
    <property type="entry name" value="MAPEPTIDASE"/>
</dbReference>
<dbReference type="CDD" id="cd01086">
    <property type="entry name" value="MetAP1"/>
    <property type="match status" value="1"/>
</dbReference>
<accession>A0A2H0WLD8</accession>
<dbReference type="InterPro" id="IPR036005">
    <property type="entry name" value="Creatinase/aminopeptidase-like"/>
</dbReference>
<feature type="binding site" evidence="6">
    <location>
        <position position="175"/>
    </location>
    <ligand>
        <name>a divalent metal cation</name>
        <dbReference type="ChEBI" id="CHEBI:60240"/>
        <label>2</label>
        <note>catalytic</note>
    </ligand>
</feature>
<dbReference type="Proteomes" id="UP000230353">
    <property type="component" value="Unassembled WGS sequence"/>
</dbReference>
<evidence type="ECO:0000256" key="2">
    <source>
        <dbReference type="ARBA" id="ARBA00022438"/>
    </source>
</evidence>
<evidence type="ECO:0000256" key="5">
    <source>
        <dbReference type="ARBA" id="ARBA00022801"/>
    </source>
</evidence>
<feature type="binding site" evidence="6">
    <location>
        <position position="239"/>
    </location>
    <ligand>
        <name>a divalent metal cation</name>
        <dbReference type="ChEBI" id="CHEBI:60240"/>
        <label>2</label>
        <note>catalytic</note>
    </ligand>
</feature>
<evidence type="ECO:0000313" key="9">
    <source>
        <dbReference type="EMBL" id="PIS13493.1"/>
    </source>
</evidence>
<reference evidence="10" key="1">
    <citation type="submission" date="2017-09" db="EMBL/GenBank/DDBJ databases">
        <title>Depth-based differentiation of microbial function through sediment-hosted aquifers and enrichment of novel symbionts in the deep terrestrial subsurface.</title>
        <authorList>
            <person name="Probst A.J."/>
            <person name="Ladd B."/>
            <person name="Jarett J.K."/>
            <person name="Geller-Mcgrath D.E."/>
            <person name="Sieber C.M.K."/>
            <person name="Emerson J.B."/>
            <person name="Anantharaman K."/>
            <person name="Thomas B.C."/>
            <person name="Malmstrom R."/>
            <person name="Stieglmeier M."/>
            <person name="Klingl A."/>
            <person name="Woyke T."/>
            <person name="Ryan C.M."/>
            <person name="Banfield J.F."/>
        </authorList>
    </citation>
    <scope>NUCLEOTIDE SEQUENCE [LARGE SCALE GENOMIC DNA]</scope>
</reference>
<dbReference type="GO" id="GO:0046872">
    <property type="term" value="F:metal ion binding"/>
    <property type="evidence" value="ECO:0007669"/>
    <property type="project" value="UniProtKB-UniRule"/>
</dbReference>
<evidence type="ECO:0000256" key="6">
    <source>
        <dbReference type="HAMAP-Rule" id="MF_01974"/>
    </source>
</evidence>
<comment type="function">
    <text evidence="1 6">Removes the N-terminal methionine from nascent proteins. The N-terminal methionine is often cleaved when the second residue in the primary sequence is small and uncharged (Met-Ala-, Cys, Gly, Pro, Ser, Thr, or Val). Requires deformylation of the N(alpha)-formylated initiator methionine before it can be hydrolyzed.</text>
</comment>
<dbReference type="SUPFAM" id="SSF55920">
    <property type="entry name" value="Creatinase/aminopeptidase"/>
    <property type="match status" value="1"/>
</dbReference>
<dbReference type="PANTHER" id="PTHR43330">
    <property type="entry name" value="METHIONINE AMINOPEPTIDASE"/>
    <property type="match status" value="1"/>
</dbReference>
<dbReference type="EC" id="3.4.11.18" evidence="6 7"/>
<name>A0A2H0WLD8_9BACT</name>
<gene>
    <name evidence="6 9" type="primary">map</name>
    <name evidence="9" type="ORF">COT67_01490</name>
</gene>
<feature type="binding site" evidence="6">
    <location>
        <position position="182"/>
    </location>
    <ligand>
        <name>substrate</name>
    </ligand>
</feature>